<dbReference type="Proteomes" id="UP001062846">
    <property type="component" value="Chromosome 12"/>
</dbReference>
<name>A0ACC0LFG4_RHOML</name>
<proteinExistence type="predicted"/>
<protein>
    <submittedName>
        <fullName evidence="1">Uncharacterized protein</fullName>
    </submittedName>
</protein>
<comment type="caution">
    <text evidence="1">The sequence shown here is derived from an EMBL/GenBank/DDBJ whole genome shotgun (WGS) entry which is preliminary data.</text>
</comment>
<sequence length="167" mass="18864">MERLCSSTSDIVSDLPDNILEKILVLMPIQDAVRISVLSKKWRRLEWAGLLDGLPVLENLHMGGQYVVAIPTSKDDEVADGGLRMVSSDFYLKQLRKVEMRFVSGTTPELHIMKLLLAYSPKLEIMVVKPHLAKVTDGGLRILKELSQFQRLSPKAKITYKHPNVQN</sequence>
<keyword evidence="2" id="KW-1185">Reference proteome</keyword>
<reference evidence="1" key="1">
    <citation type="submission" date="2022-02" db="EMBL/GenBank/DDBJ databases">
        <title>Plant Genome Project.</title>
        <authorList>
            <person name="Zhang R.-G."/>
        </authorList>
    </citation>
    <scope>NUCLEOTIDE SEQUENCE</scope>
    <source>
        <strain evidence="1">AT1</strain>
    </source>
</reference>
<gene>
    <name evidence="1" type="ORF">RHMOL_Rhmol12G0073200</name>
</gene>
<evidence type="ECO:0000313" key="1">
    <source>
        <dbReference type="EMBL" id="KAI8527414.1"/>
    </source>
</evidence>
<accession>A0ACC0LFG4</accession>
<organism evidence="1 2">
    <name type="scientific">Rhododendron molle</name>
    <name type="common">Chinese azalea</name>
    <name type="synonym">Azalea mollis</name>
    <dbReference type="NCBI Taxonomy" id="49168"/>
    <lineage>
        <taxon>Eukaryota</taxon>
        <taxon>Viridiplantae</taxon>
        <taxon>Streptophyta</taxon>
        <taxon>Embryophyta</taxon>
        <taxon>Tracheophyta</taxon>
        <taxon>Spermatophyta</taxon>
        <taxon>Magnoliopsida</taxon>
        <taxon>eudicotyledons</taxon>
        <taxon>Gunneridae</taxon>
        <taxon>Pentapetalae</taxon>
        <taxon>asterids</taxon>
        <taxon>Ericales</taxon>
        <taxon>Ericaceae</taxon>
        <taxon>Ericoideae</taxon>
        <taxon>Rhodoreae</taxon>
        <taxon>Rhododendron</taxon>
    </lineage>
</organism>
<evidence type="ECO:0000313" key="2">
    <source>
        <dbReference type="Proteomes" id="UP001062846"/>
    </source>
</evidence>
<dbReference type="EMBL" id="CM046399">
    <property type="protein sequence ID" value="KAI8527414.1"/>
    <property type="molecule type" value="Genomic_DNA"/>
</dbReference>